<dbReference type="InterPro" id="IPR001680">
    <property type="entry name" value="WD40_rpt"/>
</dbReference>
<evidence type="ECO:0000256" key="4">
    <source>
        <dbReference type="SAM" id="MobiDB-lite"/>
    </source>
</evidence>
<feature type="region of interest" description="Disordered" evidence="4">
    <location>
        <begin position="1046"/>
        <end position="1069"/>
    </location>
</feature>
<dbReference type="SMART" id="SM00320">
    <property type="entry name" value="WD40"/>
    <property type="match status" value="5"/>
</dbReference>
<name>A0ABQ8FNP0_9FUNG</name>
<dbReference type="InterPro" id="IPR049567">
    <property type="entry name" value="WDR59-like"/>
</dbReference>
<evidence type="ECO:0000256" key="3">
    <source>
        <dbReference type="PROSITE-ProRule" id="PRU00221"/>
    </source>
</evidence>
<dbReference type="PROSITE" id="PS00678">
    <property type="entry name" value="WD_REPEATS_1"/>
    <property type="match status" value="3"/>
</dbReference>
<sequence>MANAPASTVTNVQQSLAIKLDHPVTSISISPSYCDAVLAAKRGLYLLNLENPYEQPRFLQHLTKWDVADVQWNPHSHRSNWIATTSNQKTLIWNIARGVPAAGSVQSVSSTQNNVEFILNKHVRAVSDIHWSPFHPESIATCSYDAFIHLWDLRLGPSKPSASFSSWTVGATQVKYNRINEWMLASSHDTDVRIWDARKGSSPLTLITAHMTKIYGIDWSHKNENEIITCSQDKLVKFWNISQPRMCQSTIVTTAPVWRARYTPFGNAVITMPQRKDNNLYLWSCENRTSPLYTFSGHSDVPAEFVWRCIDGHYQLVTWSKDHTMRLWPVSSDVVKAAGYRSERGSPTEPLGDEQVDLTAQLSETPQIIPPDTPSQTISRQARNPFPKFPRDLDMMPFEDDDDDLSDGGLELRSVSPLTTPTALFDPNSKEGKRSTSWLSRASSTLSDNVREYTALPGSTSPYRATLLNAASFHAPTSLEEEVHQIELQFPDVHIDKTNIRQRICSLSIESASDHLRPTSAVGSGLLSVFLRIDVHFPHLYPSAAPHFEIQKTGMTSMANRTFLTAKIGQIGSAFAAKSLPCLEACVRYLLGDPNATAPIPSSQVYGETLNVSSLSEASTGISGDSHFDHDRDYTHSRELRNFGRSATDYPMSETSSSDPDGSLPLMGRRVKPMDDHRLMRETTTGKDNSNIPFPVLCAASFSMCGKLVYFKSPLPHPSTTKFTTYTLSSRNQQPVLQSQHFQTQPKTYPLYESYRAFVLARFPKITVTGVGAGIGVNASESDLLALDGGTIDSQTRSRAKMDFWLDDDPAGEEETAPSLFWRPKPAPSIQPTVFTSPDFLAQLQRFSSPAPTASSGTPAKKKRSTAASTNLFGAKALESSPSVRSESGSQRKPSIHSTIVSTKYHSQKIERGDNAFLHDGVRRHRRCSSTASLSSNASDISINEMLANGLGAPFTINSSIKNSSSVMAVGVASPSMITLSPPSANTRSSATRGSLLQISMTPTLCPQPSLAESIPSSSMDVPSSSILYKNLSGWPLYPTTTAAGAFSGTIDGPKSTRRRHRSNSDTSDCIRRHLKSELDGLDSESASDLSDVELRFGPRYGRNIYGRSQAPIACTPVRSGDYGLTVMTPTPLAASPKGNFASNDAQSGYGTIVYCWDISNLLPVRKNLADIYTFTGSNPGEVCCANRDSMMSIGRPDLARIWTIAGLIVGQHVIDQRSADHCKDMPFKRMQWQNHPFGRCMVHSLFEHLEKLGDIQTLAMLVCVFSQQHMFSTETVAVAASYSESGDESIPTYSQMRWQRHLPMNYISEPRMSSSPLSPSAQRTITRSAYSGPDLPFLAIPGTSFTATNSGRIINRSNSSQQQSSVHSLRGHPRMQSLIPSFSLGGYPTLSGSTASKSMGIPSRHRETGGRLVRTLSTGGAGPAAAGRQGISMSLSNPHLAGMSSQTPPSSIVPLVVPSMDRTSMFHMQRIALGGLSPPSMTPTHSPSSASGVFNISSPSEIAASLANPSPIGAVSAVLSSTSSLSAAPTLNLVMTERVFRGQRLR</sequence>
<dbReference type="PANTHER" id="PTHR46170:SF1">
    <property type="entry name" value="GATOR COMPLEX PROTEIN WDR59"/>
    <property type="match status" value="1"/>
</dbReference>
<keyword evidence="1 3" id="KW-0853">WD repeat</keyword>
<dbReference type="InterPro" id="IPR015943">
    <property type="entry name" value="WD40/YVTN_repeat-like_dom_sf"/>
</dbReference>
<reference evidence="5 6" key="1">
    <citation type="submission" date="2021-02" db="EMBL/GenBank/DDBJ databases">
        <title>Variation within the Batrachochytrium salamandrivorans European outbreak.</title>
        <authorList>
            <person name="Kelly M."/>
            <person name="Pasmans F."/>
            <person name="Shea T.P."/>
            <person name="Munoz J.F."/>
            <person name="Carranza S."/>
            <person name="Cuomo C.A."/>
            <person name="Martel A."/>
        </authorList>
    </citation>
    <scope>NUCLEOTIDE SEQUENCE [LARGE SCALE GENOMIC DNA]</scope>
    <source>
        <strain evidence="5 6">AMFP18/2</strain>
    </source>
</reference>
<dbReference type="InterPro" id="IPR036322">
    <property type="entry name" value="WD40_repeat_dom_sf"/>
</dbReference>
<keyword evidence="6" id="KW-1185">Reference proteome</keyword>
<evidence type="ECO:0008006" key="7">
    <source>
        <dbReference type="Google" id="ProtNLM"/>
    </source>
</evidence>
<feature type="compositionally biased region" description="Low complexity" evidence="4">
    <location>
        <begin position="880"/>
        <end position="889"/>
    </location>
</feature>
<dbReference type="PANTHER" id="PTHR46170">
    <property type="entry name" value="GATOR COMPLEX PROTEIN WDR59"/>
    <property type="match status" value="1"/>
</dbReference>
<evidence type="ECO:0000256" key="2">
    <source>
        <dbReference type="ARBA" id="ARBA00022737"/>
    </source>
</evidence>
<proteinExistence type="predicted"/>
<feature type="compositionally biased region" description="Polar residues" evidence="4">
    <location>
        <begin position="891"/>
        <end position="905"/>
    </location>
</feature>
<protein>
    <recommendedName>
        <fullName evidence="7">RWD domain-containing protein</fullName>
    </recommendedName>
</protein>
<feature type="repeat" description="WD" evidence="3">
    <location>
        <begin position="164"/>
        <end position="205"/>
    </location>
</feature>
<comment type="caution">
    <text evidence="5">The sequence shown here is derived from an EMBL/GenBank/DDBJ whole genome shotgun (WGS) entry which is preliminary data.</text>
</comment>
<dbReference type="PROSITE" id="PS50082">
    <property type="entry name" value="WD_REPEATS_2"/>
    <property type="match status" value="3"/>
</dbReference>
<feature type="region of interest" description="Disordered" evidence="4">
    <location>
        <begin position="874"/>
        <end position="905"/>
    </location>
</feature>
<dbReference type="Pfam" id="PF00400">
    <property type="entry name" value="WD40"/>
    <property type="match status" value="2"/>
</dbReference>
<evidence type="ECO:0000313" key="5">
    <source>
        <dbReference type="EMBL" id="KAH6601440.1"/>
    </source>
</evidence>
<evidence type="ECO:0000313" key="6">
    <source>
        <dbReference type="Proteomes" id="UP001648503"/>
    </source>
</evidence>
<dbReference type="SUPFAM" id="SSF50978">
    <property type="entry name" value="WD40 repeat-like"/>
    <property type="match status" value="1"/>
</dbReference>
<feature type="repeat" description="WD" evidence="3">
    <location>
        <begin position="207"/>
        <end position="249"/>
    </location>
</feature>
<organism evidence="5 6">
    <name type="scientific">Batrachochytrium salamandrivorans</name>
    <dbReference type="NCBI Taxonomy" id="1357716"/>
    <lineage>
        <taxon>Eukaryota</taxon>
        <taxon>Fungi</taxon>
        <taxon>Fungi incertae sedis</taxon>
        <taxon>Chytridiomycota</taxon>
        <taxon>Chytridiomycota incertae sedis</taxon>
        <taxon>Chytridiomycetes</taxon>
        <taxon>Rhizophydiales</taxon>
        <taxon>Rhizophydiales incertae sedis</taxon>
        <taxon>Batrachochytrium</taxon>
    </lineage>
</organism>
<keyword evidence="2" id="KW-0677">Repeat</keyword>
<dbReference type="Gene3D" id="2.130.10.10">
    <property type="entry name" value="YVTN repeat-like/Quinoprotein amine dehydrogenase"/>
    <property type="match status" value="1"/>
</dbReference>
<evidence type="ECO:0000256" key="1">
    <source>
        <dbReference type="ARBA" id="ARBA00022574"/>
    </source>
</evidence>
<dbReference type="InterPro" id="IPR019775">
    <property type="entry name" value="WD40_repeat_CS"/>
</dbReference>
<accession>A0ABQ8FNP0</accession>
<feature type="region of interest" description="Disordered" evidence="4">
    <location>
        <begin position="645"/>
        <end position="669"/>
    </location>
</feature>
<gene>
    <name evidence="5" type="ORF">BASA50_001583</name>
</gene>
<feature type="repeat" description="WD" evidence="3">
    <location>
        <begin position="119"/>
        <end position="154"/>
    </location>
</feature>
<dbReference type="Proteomes" id="UP001648503">
    <property type="component" value="Unassembled WGS sequence"/>
</dbReference>
<dbReference type="EMBL" id="JAFCIX010000005">
    <property type="protein sequence ID" value="KAH6601440.1"/>
    <property type="molecule type" value="Genomic_DNA"/>
</dbReference>
<feature type="region of interest" description="Disordered" evidence="4">
    <location>
        <begin position="366"/>
        <end position="393"/>
    </location>
</feature>